<dbReference type="NCBIfam" id="NF006375">
    <property type="entry name" value="PRK08609.1"/>
    <property type="match status" value="1"/>
</dbReference>
<keyword evidence="11" id="KW-0227">DNA damage</keyword>
<evidence type="ECO:0000256" key="3">
    <source>
        <dbReference type="ARBA" id="ARBA00012417"/>
    </source>
</evidence>
<dbReference type="Pfam" id="PF14716">
    <property type="entry name" value="HHH_8"/>
    <property type="match status" value="1"/>
</dbReference>
<dbReference type="OrthoDB" id="8999at2157"/>
<dbReference type="SMART" id="SM00278">
    <property type="entry name" value="HhH1"/>
    <property type="match status" value="3"/>
</dbReference>
<keyword evidence="15" id="KW-0234">DNA repair</keyword>
<dbReference type="CDD" id="cd07436">
    <property type="entry name" value="PHP_PolX"/>
    <property type="match status" value="1"/>
</dbReference>
<dbReference type="InterPro" id="IPR010996">
    <property type="entry name" value="HHH_MUS81"/>
</dbReference>
<dbReference type="GO" id="GO:0006281">
    <property type="term" value="P:DNA repair"/>
    <property type="evidence" value="ECO:0007669"/>
    <property type="project" value="UniProtKB-KW"/>
</dbReference>
<dbReference type="CDD" id="cd00141">
    <property type="entry name" value="NT_POLXc"/>
    <property type="match status" value="1"/>
</dbReference>
<evidence type="ECO:0000256" key="17">
    <source>
        <dbReference type="ARBA" id="ARBA00035717"/>
    </source>
</evidence>
<dbReference type="eggNOG" id="arCOG00305">
    <property type="taxonomic scope" value="Archaea"/>
</dbReference>
<dbReference type="Gene3D" id="1.10.150.110">
    <property type="entry name" value="DNA polymerase beta, N-terminal domain-like"/>
    <property type="match status" value="1"/>
</dbReference>
<dbReference type="Proteomes" id="UP000007490">
    <property type="component" value="Chromosome"/>
</dbReference>
<comment type="function">
    <text evidence="21">Repair polymerase that plays a key role in base-excision repair. During this process, the damaged base is excised by specific DNA glycosylases, the DNA backbone is nicked at the abasic site by an apurinic/apyrimidic (AP) endonuclease, and POLB removes 5'-deoxyribose-phosphate from the preincised AP site acting as a 5'-deoxyribose-phosphate lyase (5'-dRP lyase); through its DNA polymerase activity, it adds one nucleotide to the 3' end of the arising single-nucleotide gap. Conducts 'gap-filling' DNA synthesis in a stepwise distributive fashion rather than in a processive fashion as for other DNA polymerases. It is also able to cleave sugar-phosphate bonds 3' to an intact AP site, acting as an AP lyase.</text>
</comment>
<dbReference type="InterPro" id="IPR003141">
    <property type="entry name" value="Pol/His_phosphatase_N"/>
</dbReference>
<dbReference type="InterPro" id="IPR043519">
    <property type="entry name" value="NT_sf"/>
</dbReference>
<evidence type="ECO:0000256" key="10">
    <source>
        <dbReference type="ARBA" id="ARBA00022705"/>
    </source>
</evidence>
<evidence type="ECO:0000256" key="9">
    <source>
        <dbReference type="ARBA" id="ARBA00022695"/>
    </source>
</evidence>
<dbReference type="InterPro" id="IPR002008">
    <property type="entry name" value="DNA_pol_X_beta-like"/>
</dbReference>
<evidence type="ECO:0000256" key="6">
    <source>
        <dbReference type="ARBA" id="ARBA00022481"/>
    </source>
</evidence>
<evidence type="ECO:0000256" key="16">
    <source>
        <dbReference type="ARBA" id="ARBA00034531"/>
    </source>
</evidence>
<evidence type="ECO:0000256" key="5">
    <source>
        <dbReference type="ARBA" id="ARBA00020020"/>
    </source>
</evidence>
<dbReference type="HOGENOM" id="CLU_017729_1_0_2"/>
<keyword evidence="7" id="KW-0237">DNA synthesis</keyword>
<dbReference type="Pfam" id="PF14791">
    <property type="entry name" value="DNA_pol_B_thumb"/>
    <property type="match status" value="1"/>
</dbReference>
<comment type="catalytic activity">
    <reaction evidence="24">
        <text>DNA(n) + a 2'-deoxyribonucleoside 5'-triphosphate = DNA(n+1) + diphosphate</text>
        <dbReference type="Rhea" id="RHEA:22508"/>
        <dbReference type="Rhea" id="RHEA-COMP:17339"/>
        <dbReference type="Rhea" id="RHEA-COMP:17340"/>
        <dbReference type="ChEBI" id="CHEBI:33019"/>
        <dbReference type="ChEBI" id="CHEBI:61560"/>
        <dbReference type="ChEBI" id="CHEBI:173112"/>
        <dbReference type="EC" id="2.7.7.7"/>
    </reaction>
</comment>
<dbReference type="SUPFAM" id="SSF81301">
    <property type="entry name" value="Nucleotidyltransferase"/>
    <property type="match status" value="1"/>
</dbReference>
<dbReference type="InterPro" id="IPR022311">
    <property type="entry name" value="PolX-like"/>
</dbReference>
<dbReference type="GeneID" id="10277870"/>
<evidence type="ECO:0000256" key="21">
    <source>
        <dbReference type="ARBA" id="ARBA00045548"/>
    </source>
</evidence>
<evidence type="ECO:0000259" key="25">
    <source>
        <dbReference type="SMART" id="SM00278"/>
    </source>
</evidence>
<dbReference type="SUPFAM" id="SSF47802">
    <property type="entry name" value="DNA polymerase beta, N-terminal domain-like"/>
    <property type="match status" value="1"/>
</dbReference>
<feature type="domain" description="Helix-hairpin-helix DNA-binding motif class 1" evidence="25">
    <location>
        <begin position="125"/>
        <end position="144"/>
    </location>
</feature>
<dbReference type="Pfam" id="PF02811">
    <property type="entry name" value="PHP"/>
    <property type="match status" value="1"/>
</dbReference>
<evidence type="ECO:0000256" key="8">
    <source>
        <dbReference type="ARBA" id="ARBA00022679"/>
    </source>
</evidence>
<dbReference type="GO" id="GO:0003677">
    <property type="term" value="F:DNA binding"/>
    <property type="evidence" value="ECO:0007669"/>
    <property type="project" value="InterPro"/>
</dbReference>
<keyword evidence="29" id="KW-1185">Reference proteome</keyword>
<dbReference type="SUPFAM" id="SSF89550">
    <property type="entry name" value="PHP domain-like"/>
    <property type="match status" value="1"/>
</dbReference>
<evidence type="ECO:0000256" key="1">
    <source>
        <dbReference type="ARBA" id="ARBA00001946"/>
    </source>
</evidence>
<sequence>MKNQLVASILNQVADLMEMESVDFRTKAYRRAAHTVEIQSEAIEDIRKQGKLQDLPGIGGKIAGKIEEIIDTGSLKYLENLKKEFPVNYDELMTVEGLGPKGIKQLYQELGVKSLDDLEKQAKNHHIRRLKGMGEKTERNILVNLGFAKKSGGRSLIGDILPVATKIKDLLRGEDYVDRVEIAGSIRRMKETVGDIDVLVTTPKPLEVMDFFTKMDMVDDVVVSGPTKSTVRLKETGMDVDIRTFSDESFGSALMYFTGSKETNVELRKLAISLGYKLNEYGVFDGDELVAGTTEKEVFNSLGMDYIEPELRENTGEVQAAINKTLPELVELKDLRGDLQMHTNWSDGKNSIEELAFKSQTMGYEYIAITDHSKSIQTSEARSERQIIKQMDEVDDVNKKLDGTTVLKGVEANIDSYGYLDVPDKLLEKMDIVIAGIHSGFNQNKHELTRRIVAAASNEYVNIISHPTGREIHGRSGYELEFDKVFEAAKDNKTLLEINCRKNRLDLRDMHIKQAVENGVKLVINTDSHSTNELVNMELGVGTARRGWAKKEDIINTLNLKDLLTYLKM</sequence>
<dbReference type="PIRSF" id="PIRSF005047">
    <property type="entry name" value="UCP005047_YshC"/>
    <property type="match status" value="1"/>
</dbReference>
<evidence type="ECO:0000256" key="22">
    <source>
        <dbReference type="ARBA" id="ARBA00047518"/>
    </source>
</evidence>
<dbReference type="InterPro" id="IPR037160">
    <property type="entry name" value="DNA_Pol_thumb_sf"/>
</dbReference>
<dbReference type="GO" id="GO:0140078">
    <property type="term" value="F:class I DNA-(apurinic or apyrimidinic site) endonuclease activity"/>
    <property type="evidence" value="ECO:0007669"/>
    <property type="project" value="UniProtKB-EC"/>
</dbReference>
<dbReference type="AlphaFoldDB" id="F0T832"/>
<evidence type="ECO:0000256" key="20">
    <source>
        <dbReference type="ARBA" id="ARBA00044678"/>
    </source>
</evidence>
<comment type="catalytic activity">
    <reaction evidence="22">
        <text>O-(5'-adenylyl)-L-tyrosyl-[protein] + ATP = O-[5'-(adenylyl-(5'-&gt;3')-adenylyl)]-L-tyrosyl-[protein] + diphosphate</text>
        <dbReference type="Rhea" id="RHEA:66528"/>
        <dbReference type="Rhea" id="RHEA-COMP:13846"/>
        <dbReference type="Rhea" id="RHEA-COMP:17046"/>
        <dbReference type="ChEBI" id="CHEBI:30616"/>
        <dbReference type="ChEBI" id="CHEBI:33019"/>
        <dbReference type="ChEBI" id="CHEBI:83624"/>
        <dbReference type="ChEBI" id="CHEBI:167160"/>
    </reaction>
</comment>
<feature type="domain" description="Polymerase/histidinol phosphatase N-terminal" evidence="26">
    <location>
        <begin position="337"/>
        <end position="416"/>
    </location>
</feature>
<evidence type="ECO:0000256" key="4">
    <source>
        <dbReference type="ARBA" id="ARBA00012720"/>
    </source>
</evidence>
<evidence type="ECO:0000256" key="15">
    <source>
        <dbReference type="ARBA" id="ARBA00023204"/>
    </source>
</evidence>
<dbReference type="GO" id="GO:0008270">
    <property type="term" value="F:zinc ion binding"/>
    <property type="evidence" value="ECO:0007669"/>
    <property type="project" value="TreeGrafter"/>
</dbReference>
<keyword evidence="6" id="KW-0488">Methylation</keyword>
<evidence type="ECO:0000256" key="24">
    <source>
        <dbReference type="ARBA" id="ARBA00049244"/>
    </source>
</evidence>
<dbReference type="InterPro" id="IPR029398">
    <property type="entry name" value="PolB_thumb"/>
</dbReference>
<comment type="cofactor">
    <cofactor evidence="1">
        <name>Mg(2+)</name>
        <dbReference type="ChEBI" id="CHEBI:18420"/>
    </cofactor>
</comment>
<evidence type="ECO:0000259" key="26">
    <source>
        <dbReference type="SMART" id="SM00481"/>
    </source>
</evidence>
<keyword evidence="9" id="KW-0548">Nucleotidyltransferase</keyword>
<dbReference type="EC" id="2.7.7.108" evidence="16"/>
<comment type="catalytic activity">
    <reaction evidence="23">
        <text>L-tyrosyl-[protein] + ATP = O-(5'-adenylyl)-L-tyrosyl-[protein] + diphosphate</text>
        <dbReference type="Rhea" id="RHEA:54288"/>
        <dbReference type="Rhea" id="RHEA-COMP:10136"/>
        <dbReference type="Rhea" id="RHEA-COMP:13846"/>
        <dbReference type="ChEBI" id="CHEBI:30616"/>
        <dbReference type="ChEBI" id="CHEBI:33019"/>
        <dbReference type="ChEBI" id="CHEBI:46858"/>
        <dbReference type="ChEBI" id="CHEBI:83624"/>
        <dbReference type="EC" id="2.7.7.108"/>
    </reaction>
</comment>
<comment type="subcellular location">
    <subcellularLocation>
        <location evidence="2">Cytoplasm</location>
    </subcellularLocation>
</comment>
<dbReference type="SMART" id="SM00483">
    <property type="entry name" value="POLXc"/>
    <property type="match status" value="1"/>
</dbReference>
<dbReference type="PANTHER" id="PTHR36928:SF1">
    <property type="entry name" value="PHOSPHATASE YCDX-RELATED"/>
    <property type="match status" value="1"/>
</dbReference>
<keyword evidence="10" id="KW-0235">DNA replication</keyword>
<feature type="domain" description="Helix-hairpin-helix DNA-binding motif class 1" evidence="25">
    <location>
        <begin position="90"/>
        <end position="109"/>
    </location>
</feature>
<dbReference type="EC" id="2.7.7.7" evidence="3"/>
<dbReference type="GO" id="GO:0042578">
    <property type="term" value="F:phosphoric ester hydrolase activity"/>
    <property type="evidence" value="ECO:0007669"/>
    <property type="project" value="TreeGrafter"/>
</dbReference>
<dbReference type="InterPro" id="IPR003583">
    <property type="entry name" value="Hlx-hairpin-Hlx_DNA-bd_motif"/>
</dbReference>
<dbReference type="RefSeq" id="WP_013645009.1">
    <property type="nucleotide sequence ID" value="NC_015216.1"/>
</dbReference>
<keyword evidence="14" id="KW-0915">Sodium</keyword>
<keyword evidence="8" id="KW-0808">Transferase</keyword>
<dbReference type="EMBL" id="CP002551">
    <property type="protein sequence ID" value="ADZ09658.1"/>
    <property type="molecule type" value="Genomic_DNA"/>
</dbReference>
<dbReference type="Gene3D" id="3.30.210.10">
    <property type="entry name" value="DNA polymerase, thumb domain"/>
    <property type="match status" value="1"/>
</dbReference>
<evidence type="ECO:0000256" key="23">
    <source>
        <dbReference type="ARBA" id="ARBA00048696"/>
    </source>
</evidence>
<feature type="domain" description="Helix-hairpin-helix DNA-binding motif class 1" evidence="25">
    <location>
        <begin position="50"/>
        <end position="69"/>
    </location>
</feature>
<evidence type="ECO:0000256" key="13">
    <source>
        <dbReference type="ARBA" id="ARBA00022932"/>
    </source>
</evidence>
<evidence type="ECO:0000256" key="2">
    <source>
        <dbReference type="ARBA" id="ARBA00004496"/>
    </source>
</evidence>
<name>F0T832_METLA</name>
<evidence type="ECO:0000313" key="28">
    <source>
        <dbReference type="EMBL" id="ADZ09658.1"/>
    </source>
</evidence>
<organism evidence="28 29">
    <name type="scientific">Methanobacterium lacus (strain AL-21)</name>
    <dbReference type="NCBI Taxonomy" id="877455"/>
    <lineage>
        <taxon>Archaea</taxon>
        <taxon>Methanobacteriati</taxon>
        <taxon>Methanobacteriota</taxon>
        <taxon>Methanomada group</taxon>
        <taxon>Methanobacteria</taxon>
        <taxon>Methanobacteriales</taxon>
        <taxon>Methanobacteriaceae</taxon>
        <taxon>Methanobacterium</taxon>
    </lineage>
</organism>
<dbReference type="Gene3D" id="3.30.460.10">
    <property type="entry name" value="Beta Polymerase, domain 2"/>
    <property type="match status" value="1"/>
</dbReference>
<accession>F0T832</accession>
<evidence type="ECO:0000256" key="12">
    <source>
        <dbReference type="ARBA" id="ARBA00022843"/>
    </source>
</evidence>
<dbReference type="InterPro" id="IPR002054">
    <property type="entry name" value="DNA-dir_DNA_pol_X"/>
</dbReference>
<dbReference type="PANTHER" id="PTHR36928">
    <property type="entry name" value="PHOSPHATASE YCDX-RELATED"/>
    <property type="match status" value="1"/>
</dbReference>
<dbReference type="InterPro" id="IPR047967">
    <property type="entry name" value="PolX_PHP"/>
</dbReference>
<reference evidence="28 29" key="2">
    <citation type="journal article" date="2014" name="Int. J. Syst. Evol. Microbiol.">
        <title>Methanobacterium paludis sp. nov. and a novel strain of Methanobacterium lacus isolated from northern peatlands.</title>
        <authorList>
            <person name="Cadillo-Quiroz H."/>
            <person name="Brauer S.L."/>
            <person name="Goodson N."/>
            <person name="Yavitt J.B."/>
            <person name="Zinder S.H."/>
        </authorList>
    </citation>
    <scope>NUCLEOTIDE SEQUENCE [LARGE SCALE GENOMIC DNA]</scope>
    <source>
        <strain evidence="28 29">AL-21</strain>
    </source>
</reference>
<dbReference type="InterPro" id="IPR050243">
    <property type="entry name" value="PHP_phosphatase"/>
</dbReference>
<evidence type="ECO:0000256" key="7">
    <source>
        <dbReference type="ARBA" id="ARBA00022634"/>
    </source>
</evidence>
<evidence type="ECO:0000256" key="14">
    <source>
        <dbReference type="ARBA" id="ARBA00023053"/>
    </source>
</evidence>
<comment type="catalytic activity">
    <reaction evidence="20">
        <text>a 5'-end 2'-deoxyribose-2'-deoxyribonucleotide-DNA = (2E,4S)-4-hydroxypenten-2-al-5-phosphate + a 5'-end 5'-phospho-2'-deoxyribonucleoside-DNA + H(+)</text>
        <dbReference type="Rhea" id="RHEA:76255"/>
        <dbReference type="Rhea" id="RHEA-COMP:13180"/>
        <dbReference type="Rhea" id="RHEA-COMP:18657"/>
        <dbReference type="ChEBI" id="CHEBI:15378"/>
        <dbReference type="ChEBI" id="CHEBI:136412"/>
        <dbReference type="ChEBI" id="CHEBI:195194"/>
        <dbReference type="ChEBI" id="CHEBI:195195"/>
    </reaction>
</comment>
<evidence type="ECO:0000256" key="11">
    <source>
        <dbReference type="ARBA" id="ARBA00022763"/>
    </source>
</evidence>
<keyword evidence="12" id="KW-0832">Ubl conjugation</keyword>
<reference evidence="29" key="1">
    <citation type="submission" date="2011-02" db="EMBL/GenBank/DDBJ databases">
        <title>Complete sequence of Methanobacterium sp. AL-21.</title>
        <authorList>
            <consortium name="US DOE Joint Genome Institute"/>
            <person name="Lucas S."/>
            <person name="Copeland A."/>
            <person name="Lapidus A."/>
            <person name="Cheng J.-F."/>
            <person name="Goodwin L."/>
            <person name="Pitluck S."/>
            <person name="Chertkov O."/>
            <person name="Detter J.C."/>
            <person name="Han C."/>
            <person name="Tapia R."/>
            <person name="Land M."/>
            <person name="Hauser L."/>
            <person name="Kyrpides N."/>
            <person name="Ivanova N."/>
            <person name="Mikhailova N."/>
            <person name="Pagani I."/>
            <person name="Cadillo-Quiroz H."/>
            <person name="Imachi H."/>
            <person name="Zinder S."/>
            <person name="Liu W."/>
            <person name="Woyke T."/>
        </authorList>
    </citation>
    <scope>NUCLEOTIDE SEQUENCE [LARGE SCALE GENOMIC DNA]</scope>
    <source>
        <strain evidence="29">AL-21</strain>
    </source>
</reference>
<evidence type="ECO:0000256" key="19">
    <source>
        <dbReference type="ARBA" id="ARBA00044632"/>
    </source>
</evidence>
<dbReference type="Gene3D" id="3.20.20.140">
    <property type="entry name" value="Metal-dependent hydrolases"/>
    <property type="match status" value="1"/>
</dbReference>
<dbReference type="InterPro" id="IPR016195">
    <property type="entry name" value="Pol/histidinol_Pase-like"/>
</dbReference>
<proteinExistence type="predicted"/>
<dbReference type="PRINTS" id="PR00870">
    <property type="entry name" value="DNAPOLXBETA"/>
</dbReference>
<evidence type="ECO:0000313" key="29">
    <source>
        <dbReference type="Proteomes" id="UP000007490"/>
    </source>
</evidence>
<dbReference type="Pfam" id="PF14520">
    <property type="entry name" value="HHH_5"/>
    <property type="match status" value="1"/>
</dbReference>
<dbReference type="SMART" id="SM00481">
    <property type="entry name" value="POLIIIAc"/>
    <property type="match status" value="1"/>
</dbReference>
<dbReference type="InterPro" id="IPR004013">
    <property type="entry name" value="PHP_dom"/>
</dbReference>
<protein>
    <recommendedName>
        <fullName evidence="5">DNA polymerase beta</fullName>
        <ecNumber evidence="16">2.7.7.108</ecNumber>
        <ecNumber evidence="3">2.7.7.7</ecNumber>
        <ecNumber evidence="4">4.2.99.18</ecNumber>
    </recommendedName>
    <alternativeName>
        <fullName evidence="17">5'-deoxyribose-phosphate lyase</fullName>
    </alternativeName>
    <alternativeName>
        <fullName evidence="18">AP lyase</fullName>
    </alternativeName>
</protein>
<dbReference type="EC" id="4.2.99.18" evidence="4"/>
<evidence type="ECO:0000256" key="18">
    <source>
        <dbReference type="ARBA" id="ARBA00035726"/>
    </source>
</evidence>
<dbReference type="Gene3D" id="1.10.150.20">
    <property type="entry name" value="5' to 3' exonuclease, C-terminal subdomain"/>
    <property type="match status" value="1"/>
</dbReference>
<evidence type="ECO:0000259" key="27">
    <source>
        <dbReference type="SMART" id="SM00483"/>
    </source>
</evidence>
<gene>
    <name evidence="28" type="ordered locus">Metbo_1419</name>
</gene>
<dbReference type="KEGG" id="mel:Metbo_1419"/>
<dbReference type="GO" id="GO:0070733">
    <property type="term" value="F:AMPylase activity"/>
    <property type="evidence" value="ECO:0007669"/>
    <property type="project" value="UniProtKB-EC"/>
</dbReference>
<comment type="catalytic activity">
    <reaction evidence="19">
        <text>2'-deoxyribonucleotide-(2'-deoxyribose 5'-phosphate)-2'-deoxyribonucleotide-DNA = a 3'-end 2'-deoxyribonucleotide-(2,3-dehydro-2,3-deoxyribose 5'-phosphate)-DNA + a 5'-end 5'-phospho-2'-deoxyribonucleoside-DNA + H(+)</text>
        <dbReference type="Rhea" id="RHEA:66592"/>
        <dbReference type="Rhea" id="RHEA-COMP:13180"/>
        <dbReference type="Rhea" id="RHEA-COMP:16897"/>
        <dbReference type="Rhea" id="RHEA-COMP:17067"/>
        <dbReference type="ChEBI" id="CHEBI:15378"/>
        <dbReference type="ChEBI" id="CHEBI:136412"/>
        <dbReference type="ChEBI" id="CHEBI:157695"/>
        <dbReference type="ChEBI" id="CHEBI:167181"/>
        <dbReference type="EC" id="4.2.99.18"/>
    </reaction>
</comment>
<feature type="domain" description="DNA-directed DNA polymerase X" evidence="27">
    <location>
        <begin position="1"/>
        <end position="313"/>
    </location>
</feature>
<dbReference type="STRING" id="877455.Metbo_1419"/>
<dbReference type="InterPro" id="IPR027421">
    <property type="entry name" value="DNA_pol_lamdba_lyase_dom_sf"/>
</dbReference>
<keyword evidence="13" id="KW-0239">DNA-directed DNA polymerase</keyword>
<dbReference type="GO" id="GO:0003887">
    <property type="term" value="F:DNA-directed DNA polymerase activity"/>
    <property type="evidence" value="ECO:0007669"/>
    <property type="project" value="UniProtKB-KW"/>
</dbReference>
<dbReference type="GO" id="GO:0005829">
    <property type="term" value="C:cytosol"/>
    <property type="evidence" value="ECO:0007669"/>
    <property type="project" value="TreeGrafter"/>
</dbReference>